<dbReference type="EMBL" id="DVOR01000077">
    <property type="protein sequence ID" value="HIV08956.1"/>
    <property type="molecule type" value="Genomic_DNA"/>
</dbReference>
<keyword evidence="2" id="KW-0812">Transmembrane</keyword>
<accession>A0A9D1NLQ0</accession>
<comment type="caution">
    <text evidence="4">The sequence shown here is derived from an EMBL/GenBank/DDBJ whole genome shotgun (WGS) entry which is preliminary data.</text>
</comment>
<feature type="region of interest" description="Disordered" evidence="1">
    <location>
        <begin position="204"/>
        <end position="227"/>
    </location>
</feature>
<evidence type="ECO:0000313" key="5">
    <source>
        <dbReference type="Proteomes" id="UP000886845"/>
    </source>
</evidence>
<dbReference type="Pfam" id="PF08334">
    <property type="entry name" value="T2SSG"/>
    <property type="match status" value="1"/>
</dbReference>
<sequence length="227" mass="25919">MSAPTPNAKPAAKAAPLRVRRREPVRGLRWRSAEERREAKLKIAAIRREAEARRLKEMRLDMRVLRSPKAMLIVLAVMLLLGFAVTAALDKPVKPRPDQTLLMRERARRSVKVAAQALTLYRVHTLQWPREQHGLAALLRRYDAYGWKGPYINWALTDPWGTPFVYHAPDSRYEAPIFFSCGPDTLPDTADDIRAVPEDFVCDEGTWRRTEAPETPTPETQTDEVTP</sequence>
<protein>
    <submittedName>
        <fullName evidence="4">Type II secretion system protein GspG</fullName>
    </submittedName>
</protein>
<organism evidence="4 5">
    <name type="scientific">Candidatus Spyradenecus faecavium</name>
    <dbReference type="NCBI Taxonomy" id="2840947"/>
    <lineage>
        <taxon>Bacteria</taxon>
        <taxon>Pseudomonadati</taxon>
        <taxon>Lentisphaerota</taxon>
        <taxon>Lentisphaeria</taxon>
        <taxon>Lentisphaerales</taxon>
        <taxon>Lentisphaeraceae</taxon>
        <taxon>Lentisphaeraceae incertae sedis</taxon>
        <taxon>Candidatus Spyradenecus</taxon>
    </lineage>
</organism>
<keyword evidence="2" id="KW-1133">Transmembrane helix</keyword>
<evidence type="ECO:0000256" key="2">
    <source>
        <dbReference type="SAM" id="Phobius"/>
    </source>
</evidence>
<feature type="compositionally biased region" description="Low complexity" evidence="1">
    <location>
        <begin position="1"/>
        <end position="17"/>
    </location>
</feature>
<evidence type="ECO:0000259" key="3">
    <source>
        <dbReference type="Pfam" id="PF08334"/>
    </source>
</evidence>
<feature type="region of interest" description="Disordered" evidence="1">
    <location>
        <begin position="1"/>
        <end position="20"/>
    </location>
</feature>
<feature type="domain" description="Type II secretion system protein GspG C-terminal" evidence="3">
    <location>
        <begin position="105"/>
        <end position="192"/>
    </location>
</feature>
<gene>
    <name evidence="4" type="ORF">IAC79_02435</name>
</gene>
<feature type="compositionally biased region" description="Low complexity" evidence="1">
    <location>
        <begin position="213"/>
        <end position="227"/>
    </location>
</feature>
<dbReference type="Proteomes" id="UP000886845">
    <property type="component" value="Unassembled WGS sequence"/>
</dbReference>
<feature type="transmembrane region" description="Helical" evidence="2">
    <location>
        <begin position="70"/>
        <end position="89"/>
    </location>
</feature>
<name>A0A9D1NLQ0_9BACT</name>
<reference evidence="4" key="2">
    <citation type="journal article" date="2021" name="PeerJ">
        <title>Extensive microbial diversity within the chicken gut microbiome revealed by metagenomics and culture.</title>
        <authorList>
            <person name="Gilroy R."/>
            <person name="Ravi A."/>
            <person name="Getino M."/>
            <person name="Pursley I."/>
            <person name="Horton D.L."/>
            <person name="Alikhan N.F."/>
            <person name="Baker D."/>
            <person name="Gharbi K."/>
            <person name="Hall N."/>
            <person name="Watson M."/>
            <person name="Adriaenssens E.M."/>
            <person name="Foster-Nyarko E."/>
            <person name="Jarju S."/>
            <person name="Secka A."/>
            <person name="Antonio M."/>
            <person name="Oren A."/>
            <person name="Chaudhuri R.R."/>
            <person name="La Ragione R."/>
            <person name="Hildebrand F."/>
            <person name="Pallen M.J."/>
        </authorList>
    </citation>
    <scope>NUCLEOTIDE SEQUENCE</scope>
    <source>
        <strain evidence="4">35461</strain>
    </source>
</reference>
<dbReference type="SUPFAM" id="SSF54523">
    <property type="entry name" value="Pili subunits"/>
    <property type="match status" value="1"/>
</dbReference>
<dbReference type="InterPro" id="IPR045584">
    <property type="entry name" value="Pilin-like"/>
</dbReference>
<dbReference type="Gene3D" id="3.30.700.10">
    <property type="entry name" value="Glycoprotein, Type 4 Pilin"/>
    <property type="match status" value="1"/>
</dbReference>
<reference evidence="4" key="1">
    <citation type="submission" date="2020-10" db="EMBL/GenBank/DDBJ databases">
        <authorList>
            <person name="Gilroy R."/>
        </authorList>
    </citation>
    <scope>NUCLEOTIDE SEQUENCE</scope>
    <source>
        <strain evidence="4">35461</strain>
    </source>
</reference>
<evidence type="ECO:0000256" key="1">
    <source>
        <dbReference type="SAM" id="MobiDB-lite"/>
    </source>
</evidence>
<dbReference type="AlphaFoldDB" id="A0A9D1NLQ0"/>
<dbReference type="InterPro" id="IPR013545">
    <property type="entry name" value="T2SS_protein-GspG_C"/>
</dbReference>
<evidence type="ECO:0000313" key="4">
    <source>
        <dbReference type="EMBL" id="HIV08956.1"/>
    </source>
</evidence>
<proteinExistence type="predicted"/>
<keyword evidence="2" id="KW-0472">Membrane</keyword>